<evidence type="ECO:0000313" key="1">
    <source>
        <dbReference type="EMBL" id="GGN26849.1"/>
    </source>
</evidence>
<comment type="caution">
    <text evidence="1">The sequence shown here is derived from an EMBL/GenBank/DDBJ whole genome shotgun (WGS) entry which is preliminary data.</text>
</comment>
<protein>
    <submittedName>
        <fullName evidence="1">Uncharacterized protein</fullName>
    </submittedName>
</protein>
<organism evidence="1 2">
    <name type="scientific">Streptomyces fuscichromogenes</name>
    <dbReference type="NCBI Taxonomy" id="1324013"/>
    <lineage>
        <taxon>Bacteria</taxon>
        <taxon>Bacillati</taxon>
        <taxon>Actinomycetota</taxon>
        <taxon>Actinomycetes</taxon>
        <taxon>Kitasatosporales</taxon>
        <taxon>Streptomycetaceae</taxon>
        <taxon>Streptomyces</taxon>
    </lineage>
</organism>
<reference evidence="1" key="2">
    <citation type="submission" date="2020-09" db="EMBL/GenBank/DDBJ databases">
        <authorList>
            <person name="Sun Q."/>
            <person name="Zhou Y."/>
        </authorList>
    </citation>
    <scope>NUCLEOTIDE SEQUENCE</scope>
    <source>
        <strain evidence="1">CGMCC 4.7110</strain>
    </source>
</reference>
<accession>A0A917XHU8</accession>
<dbReference type="EMBL" id="BMML01000015">
    <property type="protein sequence ID" value="GGN26849.1"/>
    <property type="molecule type" value="Genomic_DNA"/>
</dbReference>
<reference evidence="1" key="1">
    <citation type="journal article" date="2014" name="Int. J. Syst. Evol. Microbiol.">
        <title>Complete genome sequence of Corynebacterium casei LMG S-19264T (=DSM 44701T), isolated from a smear-ripened cheese.</title>
        <authorList>
            <consortium name="US DOE Joint Genome Institute (JGI-PGF)"/>
            <person name="Walter F."/>
            <person name="Albersmeier A."/>
            <person name="Kalinowski J."/>
            <person name="Ruckert C."/>
        </authorList>
    </citation>
    <scope>NUCLEOTIDE SEQUENCE</scope>
    <source>
        <strain evidence="1">CGMCC 4.7110</strain>
    </source>
</reference>
<dbReference type="AlphaFoldDB" id="A0A917XHU8"/>
<proteinExistence type="predicted"/>
<gene>
    <name evidence="1" type="ORF">GCM10011578_061660</name>
</gene>
<dbReference type="RefSeq" id="WP_189266113.1">
    <property type="nucleotide sequence ID" value="NZ_BMML01000015.1"/>
</dbReference>
<sequence length="169" mass="18426">MTNRKTTFVGRFHCGQGSWRVSTATQEVATVIGRLFGRQSPSHDSHETDQFEVLPRSTSMRVVISGPESIKAGLMTAAPRYEPQPSTRLSFRLADAHALGGFRLSSPSWDLAESIPTLRTALSEADGDALCELVAETVEFTTRDGAALSYCRPSIKVIGPWHNPDQHAA</sequence>
<name>A0A917XHU8_9ACTN</name>
<evidence type="ECO:0000313" key="2">
    <source>
        <dbReference type="Proteomes" id="UP000653411"/>
    </source>
</evidence>
<dbReference type="Proteomes" id="UP000653411">
    <property type="component" value="Unassembled WGS sequence"/>
</dbReference>
<keyword evidence="2" id="KW-1185">Reference proteome</keyword>